<dbReference type="KEGG" id="sbar:H5V43_03280"/>
<protein>
    <submittedName>
        <fullName evidence="1">Uncharacterized protein</fullName>
    </submittedName>
</protein>
<evidence type="ECO:0000313" key="1">
    <source>
        <dbReference type="EMBL" id="QOT72204.1"/>
    </source>
</evidence>
<reference evidence="2" key="1">
    <citation type="submission" date="2020-08" db="EMBL/GenBank/DDBJ databases">
        <title>Complete genome sequence of Sphingobium barthaii strain KK22, a high-molecular-weight polycyclic aromatic hydrocarbon-degrading soil bacterium.</title>
        <authorList>
            <person name="Mori J.F."/>
            <person name="Kanaly R.A."/>
        </authorList>
    </citation>
    <scope>NUCLEOTIDE SEQUENCE [LARGE SCALE GENOMIC DNA]</scope>
    <source>
        <strain evidence="2">KK22</strain>
    </source>
</reference>
<evidence type="ECO:0000313" key="2">
    <source>
        <dbReference type="Proteomes" id="UP000593663"/>
    </source>
</evidence>
<dbReference type="EMBL" id="CP060035">
    <property type="protein sequence ID" value="QOT72204.1"/>
    <property type="molecule type" value="Genomic_DNA"/>
</dbReference>
<name>A0A7M2GHL0_SPHSA</name>
<dbReference type="Proteomes" id="UP000593663">
    <property type="component" value="Chromosome 1"/>
</dbReference>
<dbReference type="RefSeq" id="WP_128830869.1">
    <property type="nucleotide sequence ID" value="NZ_BATN01000133.1"/>
</dbReference>
<sequence>MTAAHTPKKKSVANLLCETMEGPAQQLAASLFGGQSLLDYSSLASRVDARAVATEMSSRCVTMNRRGEISTIELSVDFLPSLGSPSDQGRLDRPEVIKAAKRQDGFAPHSVAKICVIPAPSPNGDEKFFYLPAVGSLTIGLTDFSEPTPKRPRRSQTAATAELGLGLTFDRVRYDNPTDAEVQDAIRTFIKMDRTHASRQTSYSELKLKNTRWETPDFCELGLLQLLSQIPVDKGYFGHGVGIDLLEHALVGPMNRAKQVKKSKQALSRAKALNLWWCDTVENPGKRNKPPLVIL</sequence>
<gene>
    <name evidence="1" type="ORF">H5V43_03280</name>
</gene>
<accession>A0A7M2GHL0</accession>
<organism evidence="1 2">
    <name type="scientific">Sphingobium fuliginis (strain ATCC 27551)</name>
    <dbReference type="NCBI Taxonomy" id="336203"/>
    <lineage>
        <taxon>Bacteria</taxon>
        <taxon>Pseudomonadati</taxon>
        <taxon>Pseudomonadota</taxon>
        <taxon>Alphaproteobacteria</taxon>
        <taxon>Sphingomonadales</taxon>
        <taxon>Sphingomonadaceae</taxon>
        <taxon>Sphingobium</taxon>
    </lineage>
</organism>
<dbReference type="AlphaFoldDB" id="A0A7M2GHL0"/>
<proteinExistence type="predicted"/>